<dbReference type="EMBL" id="JAFIMR010000032">
    <property type="protein sequence ID" value="KAI1860121.1"/>
    <property type="molecule type" value="Genomic_DNA"/>
</dbReference>
<name>A0A9P9WF43_9PEZI</name>
<keyword evidence="2" id="KW-1185">Reference proteome</keyword>
<sequence length="230" mass="26468">MASEQTRPHEVRVKRYAVFEWCWHKDREGTPLGDGTISLQPGQDESQVRDQLLPKMPGSCPDCSKVIQSVVRGFIQMRIACLDAFNGLGRSNEIESLLRAHDEGLEELKRQWTKECESAATGHSNDEHVDPLKNYQARVERLTEVGNIIADKAIDLEIPTSMWAHSIARLVEYIMTRPRRPHSESKVLDHIRKVVPKLLDLNHSNRKEKDWEPYFDEMVEMWLVQGSDAL</sequence>
<proteinExistence type="predicted"/>
<organism evidence="1 2">
    <name type="scientific">Neoarthrinium moseri</name>
    <dbReference type="NCBI Taxonomy" id="1658444"/>
    <lineage>
        <taxon>Eukaryota</taxon>
        <taxon>Fungi</taxon>
        <taxon>Dikarya</taxon>
        <taxon>Ascomycota</taxon>
        <taxon>Pezizomycotina</taxon>
        <taxon>Sordariomycetes</taxon>
        <taxon>Xylariomycetidae</taxon>
        <taxon>Amphisphaeriales</taxon>
        <taxon>Apiosporaceae</taxon>
        <taxon>Neoarthrinium</taxon>
    </lineage>
</organism>
<evidence type="ECO:0000313" key="1">
    <source>
        <dbReference type="EMBL" id="KAI1860121.1"/>
    </source>
</evidence>
<gene>
    <name evidence="1" type="ORF">JX265_010045</name>
</gene>
<evidence type="ECO:0000313" key="2">
    <source>
        <dbReference type="Proteomes" id="UP000829685"/>
    </source>
</evidence>
<reference evidence="1" key="1">
    <citation type="submission" date="2021-03" db="EMBL/GenBank/DDBJ databases">
        <title>Revisited historic fungal species revealed as producer of novel bioactive compounds through whole genome sequencing and comparative genomics.</title>
        <authorList>
            <person name="Vignolle G.A."/>
            <person name="Hochenegger N."/>
            <person name="Mach R.L."/>
            <person name="Mach-Aigner A.R."/>
            <person name="Javad Rahimi M."/>
            <person name="Salim K.A."/>
            <person name="Chan C.M."/>
            <person name="Lim L.B.L."/>
            <person name="Cai F."/>
            <person name="Druzhinina I.S."/>
            <person name="U'Ren J.M."/>
            <person name="Derntl C."/>
        </authorList>
    </citation>
    <scope>NUCLEOTIDE SEQUENCE</scope>
    <source>
        <strain evidence="1">TUCIM 5799</strain>
    </source>
</reference>
<dbReference type="AlphaFoldDB" id="A0A9P9WF43"/>
<protein>
    <submittedName>
        <fullName evidence="1">Uncharacterized protein</fullName>
    </submittedName>
</protein>
<accession>A0A9P9WF43</accession>
<dbReference type="Proteomes" id="UP000829685">
    <property type="component" value="Unassembled WGS sequence"/>
</dbReference>
<comment type="caution">
    <text evidence="1">The sequence shown here is derived from an EMBL/GenBank/DDBJ whole genome shotgun (WGS) entry which is preliminary data.</text>
</comment>